<keyword evidence="2" id="KW-1185">Reference proteome</keyword>
<evidence type="ECO:0000313" key="2">
    <source>
        <dbReference type="Proteomes" id="UP000614601"/>
    </source>
</evidence>
<name>A0A811LRS8_9BILA</name>
<proteinExistence type="predicted"/>
<protein>
    <submittedName>
        <fullName evidence="1">Uncharacterized protein</fullName>
    </submittedName>
</protein>
<accession>A0A811LRS8</accession>
<evidence type="ECO:0000313" key="1">
    <source>
        <dbReference type="EMBL" id="CAD5229748.1"/>
    </source>
</evidence>
<dbReference type="Proteomes" id="UP000783686">
    <property type="component" value="Unassembled WGS sequence"/>
</dbReference>
<comment type="caution">
    <text evidence="1">The sequence shown here is derived from an EMBL/GenBank/DDBJ whole genome shotgun (WGS) entry which is preliminary data.</text>
</comment>
<dbReference type="EMBL" id="CAJFDH010000006">
    <property type="protein sequence ID" value="CAD5229748.1"/>
    <property type="molecule type" value="Genomic_DNA"/>
</dbReference>
<gene>
    <name evidence="1" type="ORF">BOKJ2_LOCUS13790</name>
</gene>
<dbReference type="Proteomes" id="UP000614601">
    <property type="component" value="Unassembled WGS sequence"/>
</dbReference>
<dbReference type="EMBL" id="CAJFCW020000006">
    <property type="protein sequence ID" value="CAG9127232.1"/>
    <property type="molecule type" value="Genomic_DNA"/>
</dbReference>
<sequence>MATISDQIVIVKTKPIVSGGGKEWITENPLISKISEDRIAIKMFPLVPPMYLRQQTGNTRFRFDRSIEYLIVWSDTICCCGVVRNIEDMADTMPLFMRFGGHWSNSVHKIYMGCVVKVKSYLEVKGRDDKVIPIASLGSEFKDLFYGGVPFPSALASEWAIVKLAEVERSLGMLTEDSSYGRDPFMFLRGSVRDYEYNVDLIASYEKWPNIKKLPEVNSAVVLNYVKITDHVGLFTSKI</sequence>
<organism evidence="1 2">
    <name type="scientific">Bursaphelenchus okinawaensis</name>
    <dbReference type="NCBI Taxonomy" id="465554"/>
    <lineage>
        <taxon>Eukaryota</taxon>
        <taxon>Metazoa</taxon>
        <taxon>Ecdysozoa</taxon>
        <taxon>Nematoda</taxon>
        <taxon>Chromadorea</taxon>
        <taxon>Rhabditida</taxon>
        <taxon>Tylenchina</taxon>
        <taxon>Tylenchomorpha</taxon>
        <taxon>Aphelenchoidea</taxon>
        <taxon>Aphelenchoididae</taxon>
        <taxon>Bursaphelenchus</taxon>
    </lineage>
</organism>
<dbReference type="OrthoDB" id="5892825at2759"/>
<dbReference type="AlphaFoldDB" id="A0A811LRS8"/>
<reference evidence="1" key="1">
    <citation type="submission" date="2020-09" db="EMBL/GenBank/DDBJ databases">
        <authorList>
            <person name="Kikuchi T."/>
        </authorList>
    </citation>
    <scope>NUCLEOTIDE SEQUENCE</scope>
    <source>
        <strain evidence="1">SH1</strain>
    </source>
</reference>